<evidence type="ECO:0000256" key="1">
    <source>
        <dbReference type="SAM" id="MobiDB-lite"/>
    </source>
</evidence>
<keyword evidence="3" id="KW-1185">Reference proteome</keyword>
<feature type="region of interest" description="Disordered" evidence="1">
    <location>
        <begin position="383"/>
        <end position="406"/>
    </location>
</feature>
<organism evidence="2 3">
    <name type="scientific">Cymbomonas tetramitiformis</name>
    <dbReference type="NCBI Taxonomy" id="36881"/>
    <lineage>
        <taxon>Eukaryota</taxon>
        <taxon>Viridiplantae</taxon>
        <taxon>Chlorophyta</taxon>
        <taxon>Pyramimonadophyceae</taxon>
        <taxon>Pyramimonadales</taxon>
        <taxon>Pyramimonadaceae</taxon>
        <taxon>Cymbomonas</taxon>
    </lineage>
</organism>
<dbReference type="AlphaFoldDB" id="A0AAE0GI89"/>
<dbReference type="Proteomes" id="UP001190700">
    <property type="component" value="Unassembled WGS sequence"/>
</dbReference>
<accession>A0AAE0GI89</accession>
<dbReference type="EMBL" id="LGRX02005409">
    <property type="protein sequence ID" value="KAK3278488.1"/>
    <property type="molecule type" value="Genomic_DNA"/>
</dbReference>
<sequence length="406" mass="44681">MGYMALKSHEDAFASELVDFLVLRAIRISFGVMWQPKLHTLDHSLAFYNANLALPKTAQVVFNHLERGDHVDETLSDEIILVQNIKQGICWAHYKMKLNEKSSMFIDANNVESFQKGVTHVHHITLTTVRTEAFKLLIVSFEEEEAYICSWFVDFWWGQWSGWDNKAKGKAASVDPKAKAVAEDPKGKKKAVAEDAEEGFAVGSHVVLYCVVESLVNDPEILPTGFYHEKGKSAIWTGDMPLLTGVITHPPNSKDVGAHGLKSGAAKKKSVTALHLDEEYVGIKVLSLAVDKDDVGFDNAPLLFSAWQSGMQMAFVGLEKFYGKGLKANDKMAGPGGLGSQLLAAMEEKTYPFGDKSKWGLVVPISHLRPIFKENLHRAYDTTSSVAGSPKEFLSSASSSDDGSED</sequence>
<reference evidence="2 3" key="1">
    <citation type="journal article" date="2015" name="Genome Biol. Evol.">
        <title>Comparative Genomics of a Bacterivorous Green Alga Reveals Evolutionary Causalities and Consequences of Phago-Mixotrophic Mode of Nutrition.</title>
        <authorList>
            <person name="Burns J.A."/>
            <person name="Paasch A."/>
            <person name="Narechania A."/>
            <person name="Kim E."/>
        </authorList>
    </citation>
    <scope>NUCLEOTIDE SEQUENCE [LARGE SCALE GENOMIC DNA]</scope>
    <source>
        <strain evidence="2 3">PLY_AMNH</strain>
    </source>
</reference>
<name>A0AAE0GI89_9CHLO</name>
<comment type="caution">
    <text evidence="2">The sequence shown here is derived from an EMBL/GenBank/DDBJ whole genome shotgun (WGS) entry which is preliminary data.</text>
</comment>
<feature type="compositionally biased region" description="Low complexity" evidence="1">
    <location>
        <begin position="395"/>
        <end position="406"/>
    </location>
</feature>
<evidence type="ECO:0000313" key="3">
    <source>
        <dbReference type="Proteomes" id="UP001190700"/>
    </source>
</evidence>
<evidence type="ECO:0000313" key="2">
    <source>
        <dbReference type="EMBL" id="KAK3278488.1"/>
    </source>
</evidence>
<proteinExistence type="predicted"/>
<gene>
    <name evidence="2" type="ORF">CYMTET_13579</name>
</gene>
<protein>
    <submittedName>
        <fullName evidence="2">Uncharacterized protein</fullName>
    </submittedName>
</protein>